<dbReference type="GO" id="GO:0006355">
    <property type="term" value="P:regulation of DNA-templated transcription"/>
    <property type="evidence" value="ECO:0007669"/>
    <property type="project" value="InterPro"/>
</dbReference>
<evidence type="ECO:0000256" key="3">
    <source>
        <dbReference type="ARBA" id="ARBA00023125"/>
    </source>
</evidence>
<dbReference type="CDD" id="cd00383">
    <property type="entry name" value="trans_reg_C"/>
    <property type="match status" value="1"/>
</dbReference>
<dbReference type="CDD" id="cd17574">
    <property type="entry name" value="REC_OmpR"/>
    <property type="match status" value="1"/>
</dbReference>
<dbReference type="GO" id="GO:0005829">
    <property type="term" value="C:cytosol"/>
    <property type="evidence" value="ECO:0007669"/>
    <property type="project" value="TreeGrafter"/>
</dbReference>
<dbReference type="InterPro" id="IPR001789">
    <property type="entry name" value="Sig_transdc_resp-reg_receiver"/>
</dbReference>
<feature type="region of interest" description="Disordered" evidence="5">
    <location>
        <begin position="120"/>
        <end position="276"/>
    </location>
</feature>
<keyword evidence="4" id="KW-0804">Transcription</keyword>
<feature type="compositionally biased region" description="Low complexity" evidence="5">
    <location>
        <begin position="216"/>
        <end position="233"/>
    </location>
</feature>
<gene>
    <name evidence="6" type="ORF">GGQ22_07960</name>
</gene>
<keyword evidence="3" id="KW-0238">DNA-binding</keyword>
<feature type="compositionally biased region" description="Pro residues" evidence="5">
    <location>
        <begin position="234"/>
        <end position="257"/>
    </location>
</feature>
<evidence type="ECO:0000256" key="5">
    <source>
        <dbReference type="SAM" id="MobiDB-lite"/>
    </source>
</evidence>
<dbReference type="SUPFAM" id="SSF46894">
    <property type="entry name" value="C-terminal effector domain of the bipartite response regulators"/>
    <property type="match status" value="1"/>
</dbReference>
<dbReference type="SUPFAM" id="SSF52172">
    <property type="entry name" value="CheY-like"/>
    <property type="match status" value="1"/>
</dbReference>
<comment type="caution">
    <text evidence="6">The sequence shown here is derived from an EMBL/GenBank/DDBJ whole genome shotgun (WGS) entry which is preliminary data.</text>
</comment>
<dbReference type="PANTHER" id="PTHR48111:SF4">
    <property type="entry name" value="DNA-BINDING DUAL TRANSCRIPTIONAL REGULATOR OMPR"/>
    <property type="match status" value="1"/>
</dbReference>
<name>A0A6I3J8Q0_9ACTN</name>
<accession>A0A6I3J8Q0</accession>
<dbReference type="Pfam" id="PF00486">
    <property type="entry name" value="Trans_reg_C"/>
    <property type="match status" value="1"/>
</dbReference>
<dbReference type="EMBL" id="WLCI01000008">
    <property type="protein sequence ID" value="MTB95019.1"/>
    <property type="molecule type" value="Genomic_DNA"/>
</dbReference>
<sequence>MQGDAWTAVIIEDDPDVRDLIDIVLTQSGFSTVVAPDGPSGVEAVRAHNPLITTLDVNMPGMDGFAVARRLREFSNTYLIMITALADEIDVVQGFEAGADDYLVKPFRPRELRARADSMLRRPRARADQPVGWAEGADAAPAAAAAPPAPVQEESWAAAAARDLTQGSGGLRPVRTGEPAQPAPLQQPEPVAPPVQPAYQPHVQAPPPPAPPAPATQPYQQPYQPPAAYEPSPVQQPPAPQTYQPAPTPAYAPPPVAPAGGAHAAPAPAPAAGGPSADGSWVRFNGLALNNESRVVTVGGGAVDLNRTEFDLLASLLGTGRRVRSKADLVLTMRGQQYVTSYFVNEADKRSVEVHISNLRRKLGDDGAVPRFIETVRGVGYRLAETA</sequence>
<dbReference type="PROSITE" id="PS50110">
    <property type="entry name" value="RESPONSE_REGULATORY"/>
    <property type="match status" value="1"/>
</dbReference>
<feature type="compositionally biased region" description="Pro residues" evidence="5">
    <location>
        <begin position="204"/>
        <end position="215"/>
    </location>
</feature>
<dbReference type="SMART" id="SM00862">
    <property type="entry name" value="Trans_reg_C"/>
    <property type="match status" value="1"/>
</dbReference>
<proteinExistence type="predicted"/>
<dbReference type="GO" id="GO:0000156">
    <property type="term" value="F:phosphorelay response regulator activity"/>
    <property type="evidence" value="ECO:0007669"/>
    <property type="project" value="TreeGrafter"/>
</dbReference>
<dbReference type="PROSITE" id="PS51755">
    <property type="entry name" value="OMPR_PHOB"/>
    <property type="match status" value="1"/>
</dbReference>
<evidence type="ECO:0000256" key="1">
    <source>
        <dbReference type="ARBA" id="ARBA00022553"/>
    </source>
</evidence>
<feature type="compositionally biased region" description="Low complexity" evidence="5">
    <location>
        <begin position="258"/>
        <end position="275"/>
    </location>
</feature>
<dbReference type="Proteomes" id="UP000433406">
    <property type="component" value="Unassembled WGS sequence"/>
</dbReference>
<evidence type="ECO:0000256" key="4">
    <source>
        <dbReference type="ARBA" id="ARBA00023163"/>
    </source>
</evidence>
<dbReference type="InterPro" id="IPR036388">
    <property type="entry name" value="WH-like_DNA-bd_sf"/>
</dbReference>
<dbReference type="GO" id="GO:0032993">
    <property type="term" value="C:protein-DNA complex"/>
    <property type="evidence" value="ECO:0007669"/>
    <property type="project" value="TreeGrafter"/>
</dbReference>
<dbReference type="InterPro" id="IPR001867">
    <property type="entry name" value="OmpR/PhoB-type_DNA-bd"/>
</dbReference>
<dbReference type="AlphaFoldDB" id="A0A6I3J8Q0"/>
<dbReference type="Gene3D" id="1.10.10.10">
    <property type="entry name" value="Winged helix-like DNA-binding domain superfamily/Winged helix DNA-binding domain"/>
    <property type="match status" value="1"/>
</dbReference>
<dbReference type="RefSeq" id="WP_154614734.1">
    <property type="nucleotide sequence ID" value="NZ_CP053660.1"/>
</dbReference>
<keyword evidence="2" id="KW-0805">Transcription regulation</keyword>
<evidence type="ECO:0000313" key="7">
    <source>
        <dbReference type="Proteomes" id="UP000433406"/>
    </source>
</evidence>
<dbReference type="GO" id="GO:0000976">
    <property type="term" value="F:transcription cis-regulatory region binding"/>
    <property type="evidence" value="ECO:0007669"/>
    <property type="project" value="TreeGrafter"/>
</dbReference>
<protein>
    <submittedName>
        <fullName evidence="6">Response regulator</fullName>
    </submittedName>
</protein>
<organism evidence="6 7">
    <name type="scientific">Nocardioides marmotae</name>
    <dbReference type="NCBI Taxonomy" id="2663857"/>
    <lineage>
        <taxon>Bacteria</taxon>
        <taxon>Bacillati</taxon>
        <taxon>Actinomycetota</taxon>
        <taxon>Actinomycetes</taxon>
        <taxon>Propionibacteriales</taxon>
        <taxon>Nocardioidaceae</taxon>
        <taxon>Nocardioides</taxon>
    </lineage>
</organism>
<dbReference type="InterPro" id="IPR011006">
    <property type="entry name" value="CheY-like_superfamily"/>
</dbReference>
<evidence type="ECO:0000313" key="6">
    <source>
        <dbReference type="EMBL" id="MTB95019.1"/>
    </source>
</evidence>
<dbReference type="SMART" id="SM00448">
    <property type="entry name" value="REC"/>
    <property type="match status" value="1"/>
</dbReference>
<evidence type="ECO:0000256" key="2">
    <source>
        <dbReference type="ARBA" id="ARBA00023015"/>
    </source>
</evidence>
<keyword evidence="1" id="KW-0597">Phosphoprotein</keyword>
<feature type="compositionally biased region" description="Pro residues" evidence="5">
    <location>
        <begin position="181"/>
        <end position="196"/>
    </location>
</feature>
<reference evidence="6 7" key="1">
    <citation type="submission" date="2019-10" db="EMBL/GenBank/DDBJ databases">
        <title>Nocardioides novel species isolated from the excrement of Marmot.</title>
        <authorList>
            <person name="Zhang G."/>
        </authorList>
    </citation>
    <scope>NUCLEOTIDE SEQUENCE [LARGE SCALE GENOMIC DNA]</scope>
    <source>
        <strain evidence="7">zg-579</strain>
    </source>
</reference>
<dbReference type="InterPro" id="IPR016032">
    <property type="entry name" value="Sig_transdc_resp-reg_C-effctor"/>
</dbReference>
<dbReference type="PANTHER" id="PTHR48111">
    <property type="entry name" value="REGULATOR OF RPOS"/>
    <property type="match status" value="1"/>
</dbReference>
<keyword evidence="7" id="KW-1185">Reference proteome</keyword>
<dbReference type="InterPro" id="IPR039420">
    <property type="entry name" value="WalR-like"/>
</dbReference>
<feature type="compositionally biased region" description="Low complexity" evidence="5">
    <location>
        <begin position="137"/>
        <end position="146"/>
    </location>
</feature>
<dbReference type="Gene3D" id="3.40.50.2300">
    <property type="match status" value="1"/>
</dbReference>
<dbReference type="Pfam" id="PF00072">
    <property type="entry name" value="Response_reg"/>
    <property type="match status" value="1"/>
</dbReference>